<keyword evidence="5" id="KW-0747">Spliceosome</keyword>
<protein>
    <recommendedName>
        <fullName evidence="3">Pre-mRNA-splicing factor 18</fullName>
    </recommendedName>
    <alternativeName>
        <fullName evidence="8">PRP18 homolog</fullName>
    </alternativeName>
</protein>
<evidence type="ECO:0000256" key="4">
    <source>
        <dbReference type="ARBA" id="ARBA00022664"/>
    </source>
</evidence>
<dbReference type="Ensembl" id="ENSAPOT00000030711.1">
    <property type="protein sequence ID" value="ENSAPOP00000020548.1"/>
    <property type="gene ID" value="ENSAPOG00000024177.1"/>
</dbReference>
<evidence type="ECO:0000256" key="8">
    <source>
        <dbReference type="ARBA" id="ARBA00031388"/>
    </source>
</evidence>
<dbReference type="PANTHER" id="PTHR13007">
    <property type="entry name" value="PRE-MRNA SPLICING FACTOR-RELATED"/>
    <property type="match status" value="1"/>
</dbReference>
<dbReference type="Proteomes" id="UP000257200">
    <property type="component" value="Unplaced"/>
</dbReference>
<dbReference type="InterPro" id="IPR036285">
    <property type="entry name" value="PRP4-like_sf"/>
</dbReference>
<evidence type="ECO:0000256" key="6">
    <source>
        <dbReference type="ARBA" id="ARBA00023187"/>
    </source>
</evidence>
<evidence type="ECO:0000313" key="10">
    <source>
        <dbReference type="Ensembl" id="ENSAPOP00000020548.1"/>
    </source>
</evidence>
<dbReference type="FunFam" id="4.10.280.110:FF:000001">
    <property type="entry name" value="pre-mRNA-splicing factor 18 isoform X2"/>
    <property type="match status" value="1"/>
</dbReference>
<name>A0A3Q1FTJ0_9TELE</name>
<organism evidence="10 11">
    <name type="scientific">Acanthochromis polyacanthus</name>
    <name type="common">spiny chromis</name>
    <dbReference type="NCBI Taxonomy" id="80966"/>
    <lineage>
        <taxon>Eukaryota</taxon>
        <taxon>Metazoa</taxon>
        <taxon>Chordata</taxon>
        <taxon>Craniata</taxon>
        <taxon>Vertebrata</taxon>
        <taxon>Euteleostomi</taxon>
        <taxon>Actinopterygii</taxon>
        <taxon>Neopterygii</taxon>
        <taxon>Teleostei</taxon>
        <taxon>Neoteleostei</taxon>
        <taxon>Acanthomorphata</taxon>
        <taxon>Ovalentaria</taxon>
        <taxon>Pomacentridae</taxon>
        <taxon>Acanthochromis</taxon>
    </lineage>
</organism>
<dbReference type="GO" id="GO:0071021">
    <property type="term" value="C:U2-type post-spliceosomal complex"/>
    <property type="evidence" value="ECO:0007669"/>
    <property type="project" value="TreeGrafter"/>
</dbReference>
<keyword evidence="11" id="KW-1185">Reference proteome</keyword>
<evidence type="ECO:0000259" key="9">
    <source>
        <dbReference type="SMART" id="SM00500"/>
    </source>
</evidence>
<evidence type="ECO:0000256" key="7">
    <source>
        <dbReference type="ARBA" id="ARBA00023242"/>
    </source>
</evidence>
<dbReference type="GO" id="GO:0046540">
    <property type="term" value="C:U4/U6 x U5 tri-snRNP complex"/>
    <property type="evidence" value="ECO:0007669"/>
    <property type="project" value="TreeGrafter"/>
</dbReference>
<keyword evidence="4" id="KW-0507">mRNA processing</keyword>
<evidence type="ECO:0000256" key="1">
    <source>
        <dbReference type="ARBA" id="ARBA00004324"/>
    </source>
</evidence>
<reference evidence="10" key="1">
    <citation type="submission" date="2025-08" db="UniProtKB">
        <authorList>
            <consortium name="Ensembl"/>
        </authorList>
    </citation>
    <scope>IDENTIFICATION</scope>
</reference>
<dbReference type="GO" id="GO:0005682">
    <property type="term" value="C:U5 snRNP"/>
    <property type="evidence" value="ECO:0007669"/>
    <property type="project" value="TreeGrafter"/>
</dbReference>
<dbReference type="SUPFAM" id="SSF47938">
    <property type="entry name" value="Functional domain of the splicing factor Prp18"/>
    <property type="match status" value="1"/>
</dbReference>
<dbReference type="GO" id="GO:0000350">
    <property type="term" value="P:generation of catalytic spliceosome for second transesterification step"/>
    <property type="evidence" value="ECO:0007669"/>
    <property type="project" value="TreeGrafter"/>
</dbReference>
<dbReference type="Gene3D" id="4.10.280.110">
    <property type="entry name" value="Pre-mRNA processing factor 4 domain"/>
    <property type="match status" value="1"/>
</dbReference>
<dbReference type="InterPro" id="IPR039979">
    <property type="entry name" value="PRPF18"/>
</dbReference>
<dbReference type="PANTHER" id="PTHR13007:SF19">
    <property type="entry name" value="PRE-MRNA-SPLICING FACTOR 18"/>
    <property type="match status" value="1"/>
</dbReference>
<sequence length="335" mass="39093">MDILKAEIARKRKLLEEKQLVDDSKKYFKRADLARKEQEDYFRRCGYKVDVKEDEPSTSANPVLELELTEEKLPMTLSRQEVIRRLRERGEPIRLFGESDYDAFQRLRKIEILTPEVNKGLRNDLKAAMDKIDQQYLNEIVGGTEPGELDTQHDLKVHEENTTIEELEVRCTKWCCGRRILPRFLYFLLGVWAKDLNSREDHVKRSVQGKLASATHSQTESYLKPLFRKLRKKSLPADIKESITDIIKFMLEREYVKANDAYLQMAIGNAPWPIGVTMVGIHARTGREKIFSKHVAHVLNDETQRKYIQGLKRLMTICQKHFPTDPSKCVEYNAL</sequence>
<evidence type="ECO:0000256" key="5">
    <source>
        <dbReference type="ARBA" id="ARBA00022728"/>
    </source>
</evidence>
<evidence type="ECO:0000313" key="11">
    <source>
        <dbReference type="Proteomes" id="UP000257200"/>
    </source>
</evidence>
<proteinExistence type="inferred from homology"/>
<dbReference type="SUPFAM" id="SSF158230">
    <property type="entry name" value="PRP4-like"/>
    <property type="match status" value="1"/>
</dbReference>
<dbReference type="Pfam" id="PF02840">
    <property type="entry name" value="Prp18"/>
    <property type="match status" value="1"/>
</dbReference>
<keyword evidence="6" id="KW-0508">mRNA splicing</keyword>
<keyword evidence="7" id="KW-0539">Nucleus</keyword>
<dbReference type="GO" id="GO:0016607">
    <property type="term" value="C:nuclear speck"/>
    <property type="evidence" value="ECO:0007669"/>
    <property type="project" value="UniProtKB-SubCell"/>
</dbReference>
<dbReference type="InterPro" id="IPR014906">
    <property type="entry name" value="PRP4-like"/>
</dbReference>
<dbReference type="Gene3D" id="1.20.940.10">
    <property type="entry name" value="Functional domain of the splicing factor Prp18"/>
    <property type="match status" value="1"/>
</dbReference>
<dbReference type="FunFam" id="1.20.940.10:FF:000002">
    <property type="entry name" value="Pre-mRNA processing factor 18"/>
    <property type="match status" value="1"/>
</dbReference>
<feature type="domain" description="Pre-mRNA processing factor 4 (PRP4)-like" evidence="9">
    <location>
        <begin position="77"/>
        <end position="127"/>
    </location>
</feature>
<evidence type="ECO:0000256" key="2">
    <source>
        <dbReference type="ARBA" id="ARBA00008137"/>
    </source>
</evidence>
<reference evidence="10" key="2">
    <citation type="submission" date="2025-09" db="UniProtKB">
        <authorList>
            <consortium name="Ensembl"/>
        </authorList>
    </citation>
    <scope>IDENTIFICATION</scope>
</reference>
<accession>A0A3Q1FTJ0</accession>
<dbReference type="Pfam" id="PF08799">
    <property type="entry name" value="PRP4"/>
    <property type="match status" value="1"/>
</dbReference>
<comment type="subcellular location">
    <subcellularLocation>
        <location evidence="1">Nucleus speckle</location>
    </subcellularLocation>
</comment>
<dbReference type="AlphaFoldDB" id="A0A3Q1FTJ0"/>
<comment type="similarity">
    <text evidence="2">Belongs to the PRP18 family.</text>
</comment>
<dbReference type="InterPro" id="IPR004098">
    <property type="entry name" value="Prp18"/>
</dbReference>
<dbReference type="SMART" id="SM00500">
    <property type="entry name" value="SFM"/>
    <property type="match status" value="1"/>
</dbReference>
<dbReference type="GeneTree" id="ENSGT00390000015073"/>
<evidence type="ECO:0000256" key="3">
    <source>
        <dbReference type="ARBA" id="ARBA00018242"/>
    </source>
</evidence>